<gene>
    <name evidence="2" type="ORF">PAPYR_6417</name>
</gene>
<dbReference type="InterPro" id="IPR032675">
    <property type="entry name" value="LRR_dom_sf"/>
</dbReference>
<name>A0ABQ8UKL5_9EUKA</name>
<organism evidence="2 3">
    <name type="scientific">Paratrimastix pyriformis</name>
    <dbReference type="NCBI Taxonomy" id="342808"/>
    <lineage>
        <taxon>Eukaryota</taxon>
        <taxon>Metamonada</taxon>
        <taxon>Preaxostyla</taxon>
        <taxon>Paratrimastigidae</taxon>
        <taxon>Paratrimastix</taxon>
    </lineage>
</organism>
<dbReference type="Gene3D" id="3.80.10.10">
    <property type="entry name" value="Ribonuclease Inhibitor"/>
    <property type="match status" value="2"/>
</dbReference>
<protein>
    <submittedName>
        <fullName evidence="2">Uncharacterized protein</fullName>
    </submittedName>
</protein>
<dbReference type="InterPro" id="IPR052201">
    <property type="entry name" value="LRR-containing_regulator"/>
</dbReference>
<evidence type="ECO:0000256" key="1">
    <source>
        <dbReference type="ARBA" id="ARBA00022737"/>
    </source>
</evidence>
<dbReference type="SMART" id="SM00368">
    <property type="entry name" value="LRR_RI"/>
    <property type="match status" value="7"/>
</dbReference>
<dbReference type="Proteomes" id="UP001141327">
    <property type="component" value="Unassembled WGS sequence"/>
</dbReference>
<dbReference type="PANTHER" id="PTHR24111:SF0">
    <property type="entry name" value="LEUCINE-RICH REPEAT-CONTAINING PROTEIN"/>
    <property type="match status" value="1"/>
</dbReference>
<comment type="caution">
    <text evidence="2">The sequence shown here is derived from an EMBL/GenBank/DDBJ whole genome shotgun (WGS) entry which is preliminary data.</text>
</comment>
<dbReference type="EMBL" id="JAPMOS010000036">
    <property type="protein sequence ID" value="KAJ4458015.1"/>
    <property type="molecule type" value="Genomic_DNA"/>
</dbReference>
<accession>A0ABQ8UKL5</accession>
<proteinExistence type="predicted"/>
<keyword evidence="3" id="KW-1185">Reference proteome</keyword>
<sequence length="421" mass="45112">MPAPAVNPENNTAKKRVFSGCRPEVAGHPWRRSARGCSENVPDMQRFELVGLVSPTYTNPIRCPGPVVVVHFRQLKEPVMSFIVYRVLEDFEGRRGDLEEAAQDSVVVSGLSEVGPPIDNDTRYFVALLGRQPSAEPPSVGYIPKSLLKTVDEPEASRLLQEFHAFEAAYERGLLTSQADFCASGEFDLSKRGIRGAAALAGWLGANHTVRKLTLTHNRIGVDGARAIAAALEQNDTLHTLDLSENPIGPEGLCALLSLRHNTALHTLHLGDYLCDDGARALAGALARNQTLHELALGRDLTDAGAQAIAVALEQNRALEKLVLDGNNRLAPPVELGAAGICALLEMRHNTALHHLSLASLHLGPAEARAIAGALERNHSILTLDLGGNDLLSEGLVALADSLAANRSLRTVRQSPPHSVA</sequence>
<keyword evidence="1" id="KW-0677">Repeat</keyword>
<evidence type="ECO:0000313" key="3">
    <source>
        <dbReference type="Proteomes" id="UP001141327"/>
    </source>
</evidence>
<dbReference type="InterPro" id="IPR001611">
    <property type="entry name" value="Leu-rich_rpt"/>
</dbReference>
<dbReference type="SUPFAM" id="SSF52047">
    <property type="entry name" value="RNI-like"/>
    <property type="match status" value="1"/>
</dbReference>
<dbReference type="Pfam" id="PF13516">
    <property type="entry name" value="LRR_6"/>
    <property type="match status" value="3"/>
</dbReference>
<reference evidence="2" key="1">
    <citation type="journal article" date="2022" name="bioRxiv">
        <title>Genomics of Preaxostyla Flagellates Illuminates Evolutionary Transitions and the Path Towards Mitochondrial Loss.</title>
        <authorList>
            <person name="Novak L.V.F."/>
            <person name="Treitli S.C."/>
            <person name="Pyrih J."/>
            <person name="Halakuc P."/>
            <person name="Pipaliya S.V."/>
            <person name="Vacek V."/>
            <person name="Brzon O."/>
            <person name="Soukal P."/>
            <person name="Eme L."/>
            <person name="Dacks J.B."/>
            <person name="Karnkowska A."/>
            <person name="Elias M."/>
            <person name="Hampl V."/>
        </authorList>
    </citation>
    <scope>NUCLEOTIDE SEQUENCE</scope>
    <source>
        <strain evidence="2">RCP-MX</strain>
    </source>
</reference>
<dbReference type="PANTHER" id="PTHR24111">
    <property type="entry name" value="LEUCINE-RICH REPEAT-CONTAINING PROTEIN 34"/>
    <property type="match status" value="1"/>
</dbReference>
<evidence type="ECO:0000313" key="2">
    <source>
        <dbReference type="EMBL" id="KAJ4458015.1"/>
    </source>
</evidence>